<accession>A0A3D8LH46</accession>
<dbReference type="PANTHER" id="PTHR43646">
    <property type="entry name" value="GLYCOSYLTRANSFERASE"/>
    <property type="match status" value="1"/>
</dbReference>
<evidence type="ECO:0000313" key="7">
    <source>
        <dbReference type="EMBL" id="RDV16688.1"/>
    </source>
</evidence>
<gene>
    <name evidence="7" type="ORF">DXT99_02585</name>
</gene>
<sequence length="286" mass="33055">MHVFKNPTWLNQFSYPYKTFEEIPASVFDTINQDLMRVQSTEPLVSIIIAAWNEEINILHCLASLSKTKTSIPFEIIVVNNNSTDNTQQVLDKLKVKNLFQKIQGCGPARQLGSENAKGKYILLADADCYYPTCWVDEMMKVLQRPGVVCVYGRYSFIPEPGFQRWKLFLMEKLKDIIADIRHLKRPYLNAYGISMGYVKEYGLKVGYVKYNIRGDDGRLCFDLMQFGKVVQVRSDRARAWTRPRTLQKDGSLSNAFRKRIIVEIKRFNKLLTPLPPHDTKTSLND</sequence>
<keyword evidence="3" id="KW-0328">Glycosyltransferase</keyword>
<keyword evidence="4 7" id="KW-0808">Transferase</keyword>
<dbReference type="SUPFAM" id="SSF53448">
    <property type="entry name" value="Nucleotide-diphospho-sugar transferases"/>
    <property type="match status" value="1"/>
</dbReference>
<dbReference type="RefSeq" id="WP_115563962.1">
    <property type="nucleotide sequence ID" value="NZ_QRGR01000003.1"/>
</dbReference>
<dbReference type="Pfam" id="PF00535">
    <property type="entry name" value="Glycos_transf_2"/>
    <property type="match status" value="1"/>
</dbReference>
<comment type="subcellular location">
    <subcellularLocation>
        <location evidence="1">Cell membrane</location>
    </subcellularLocation>
</comment>
<dbReference type="GO" id="GO:0005886">
    <property type="term" value="C:plasma membrane"/>
    <property type="evidence" value="ECO:0007669"/>
    <property type="project" value="UniProtKB-SubCell"/>
</dbReference>
<keyword evidence="8" id="KW-1185">Reference proteome</keyword>
<evidence type="ECO:0000256" key="4">
    <source>
        <dbReference type="ARBA" id="ARBA00022679"/>
    </source>
</evidence>
<dbReference type="AlphaFoldDB" id="A0A3D8LH46"/>
<dbReference type="GO" id="GO:0016757">
    <property type="term" value="F:glycosyltransferase activity"/>
    <property type="evidence" value="ECO:0007669"/>
    <property type="project" value="UniProtKB-KW"/>
</dbReference>
<evidence type="ECO:0000313" key="8">
    <source>
        <dbReference type="Proteomes" id="UP000256708"/>
    </source>
</evidence>
<evidence type="ECO:0000256" key="5">
    <source>
        <dbReference type="ARBA" id="ARBA00023136"/>
    </source>
</evidence>
<dbReference type="OrthoDB" id="1016922at2"/>
<organism evidence="7 8">
    <name type="scientific">Pontibacter diazotrophicus</name>
    <dbReference type="NCBI Taxonomy" id="1400979"/>
    <lineage>
        <taxon>Bacteria</taxon>
        <taxon>Pseudomonadati</taxon>
        <taxon>Bacteroidota</taxon>
        <taxon>Cytophagia</taxon>
        <taxon>Cytophagales</taxon>
        <taxon>Hymenobacteraceae</taxon>
        <taxon>Pontibacter</taxon>
    </lineage>
</organism>
<evidence type="ECO:0000259" key="6">
    <source>
        <dbReference type="Pfam" id="PF00535"/>
    </source>
</evidence>
<keyword evidence="5" id="KW-0472">Membrane</keyword>
<name>A0A3D8LH46_9BACT</name>
<evidence type="ECO:0000256" key="2">
    <source>
        <dbReference type="ARBA" id="ARBA00022475"/>
    </source>
</evidence>
<dbReference type="CDD" id="cd00761">
    <property type="entry name" value="Glyco_tranf_GTA_type"/>
    <property type="match status" value="1"/>
</dbReference>
<feature type="domain" description="Glycosyltransferase 2-like" evidence="6">
    <location>
        <begin position="46"/>
        <end position="168"/>
    </location>
</feature>
<evidence type="ECO:0000256" key="1">
    <source>
        <dbReference type="ARBA" id="ARBA00004236"/>
    </source>
</evidence>
<dbReference type="InterPro" id="IPR001173">
    <property type="entry name" value="Glyco_trans_2-like"/>
</dbReference>
<dbReference type="InterPro" id="IPR029044">
    <property type="entry name" value="Nucleotide-diphossugar_trans"/>
</dbReference>
<proteinExistence type="predicted"/>
<dbReference type="Gene3D" id="3.90.550.10">
    <property type="entry name" value="Spore Coat Polysaccharide Biosynthesis Protein SpsA, Chain A"/>
    <property type="match status" value="1"/>
</dbReference>
<evidence type="ECO:0000256" key="3">
    <source>
        <dbReference type="ARBA" id="ARBA00022676"/>
    </source>
</evidence>
<comment type="caution">
    <text evidence="7">The sequence shown here is derived from an EMBL/GenBank/DDBJ whole genome shotgun (WGS) entry which is preliminary data.</text>
</comment>
<protein>
    <submittedName>
        <fullName evidence="7">Glycosyltransferase</fullName>
    </submittedName>
</protein>
<reference evidence="8" key="1">
    <citation type="submission" date="2018-08" db="EMBL/GenBank/DDBJ databases">
        <authorList>
            <person name="Liu Z.-W."/>
            <person name="Du Z.-J."/>
        </authorList>
    </citation>
    <scope>NUCLEOTIDE SEQUENCE [LARGE SCALE GENOMIC DNA]</scope>
    <source>
        <strain evidence="8">H4X</strain>
    </source>
</reference>
<dbReference type="PANTHER" id="PTHR43646:SF2">
    <property type="entry name" value="GLYCOSYLTRANSFERASE 2-LIKE DOMAIN-CONTAINING PROTEIN"/>
    <property type="match status" value="1"/>
</dbReference>
<dbReference type="EMBL" id="QRGR01000003">
    <property type="protein sequence ID" value="RDV16688.1"/>
    <property type="molecule type" value="Genomic_DNA"/>
</dbReference>
<keyword evidence="2" id="KW-1003">Cell membrane</keyword>
<dbReference type="Proteomes" id="UP000256708">
    <property type="component" value="Unassembled WGS sequence"/>
</dbReference>